<dbReference type="SUPFAM" id="SSF55874">
    <property type="entry name" value="ATPase domain of HSP90 chaperone/DNA topoisomerase II/histidine kinase"/>
    <property type="match status" value="1"/>
</dbReference>
<dbReference type="Proteomes" id="UP001649230">
    <property type="component" value="Chromosome"/>
</dbReference>
<evidence type="ECO:0000256" key="3">
    <source>
        <dbReference type="ARBA" id="ARBA00023012"/>
    </source>
</evidence>
<dbReference type="InterPro" id="IPR004358">
    <property type="entry name" value="Sig_transdc_His_kin-like_C"/>
</dbReference>
<evidence type="ECO:0000313" key="5">
    <source>
        <dbReference type="EMBL" id="UJF34361.1"/>
    </source>
</evidence>
<dbReference type="RefSeq" id="WP_235120935.1">
    <property type="nucleotide sequence ID" value="NZ_CP090978.1"/>
</dbReference>
<gene>
    <name evidence="5" type="ORF">L0M14_03890</name>
</gene>
<evidence type="ECO:0000256" key="2">
    <source>
        <dbReference type="ARBA" id="ARBA00012438"/>
    </source>
</evidence>
<name>A0ABY3SK67_9BACL</name>
<keyword evidence="3" id="KW-0902">Two-component regulatory system</keyword>
<dbReference type="InterPro" id="IPR036890">
    <property type="entry name" value="HATPase_C_sf"/>
</dbReference>
<evidence type="ECO:0000313" key="6">
    <source>
        <dbReference type="Proteomes" id="UP001649230"/>
    </source>
</evidence>
<protein>
    <recommendedName>
        <fullName evidence="2">histidine kinase</fullName>
        <ecNumber evidence="2">2.7.13.3</ecNumber>
    </recommendedName>
</protein>
<keyword evidence="5" id="KW-0547">Nucleotide-binding</keyword>
<dbReference type="EC" id="2.7.13.3" evidence="2"/>
<keyword evidence="6" id="KW-1185">Reference proteome</keyword>
<accession>A0ABY3SK67</accession>
<dbReference type="PRINTS" id="PR00344">
    <property type="entry name" value="BCTRLSENSOR"/>
</dbReference>
<evidence type="ECO:0000256" key="1">
    <source>
        <dbReference type="ARBA" id="ARBA00000085"/>
    </source>
</evidence>
<proteinExistence type="predicted"/>
<evidence type="ECO:0000259" key="4">
    <source>
        <dbReference type="Pfam" id="PF02518"/>
    </source>
</evidence>
<dbReference type="Gene3D" id="3.30.565.10">
    <property type="entry name" value="Histidine kinase-like ATPase, C-terminal domain"/>
    <property type="match status" value="1"/>
</dbReference>
<dbReference type="GO" id="GO:0005524">
    <property type="term" value="F:ATP binding"/>
    <property type="evidence" value="ECO:0007669"/>
    <property type="project" value="UniProtKB-KW"/>
</dbReference>
<reference evidence="5 6" key="1">
    <citation type="journal article" date="2024" name="Int. J. Syst. Evol. Microbiol.">
        <title>Paenibacillus hexagrammi sp. nov., a novel bacterium isolated from the gut content of Hexagrammos agrammus.</title>
        <authorList>
            <person name="Jung H.K."/>
            <person name="Kim D.G."/>
            <person name="Zin H."/>
            <person name="Park J."/>
            <person name="Jung H."/>
            <person name="Kim Y.O."/>
            <person name="Kong H.J."/>
            <person name="Kim J.W."/>
            <person name="Kim Y.S."/>
        </authorList>
    </citation>
    <scope>NUCLEOTIDE SEQUENCE [LARGE SCALE GENOMIC DNA]</scope>
    <source>
        <strain evidence="5 6">YPD9-1</strain>
    </source>
</reference>
<dbReference type="EMBL" id="CP090978">
    <property type="protein sequence ID" value="UJF34361.1"/>
    <property type="molecule type" value="Genomic_DNA"/>
</dbReference>
<comment type="catalytic activity">
    <reaction evidence="1">
        <text>ATP + protein L-histidine = ADP + protein N-phospho-L-histidine.</text>
        <dbReference type="EC" id="2.7.13.3"/>
    </reaction>
</comment>
<feature type="domain" description="Histidine kinase/HSP90-like ATPase" evidence="4">
    <location>
        <begin position="3"/>
        <end position="94"/>
    </location>
</feature>
<sequence length="100" mass="10898">MIEIRVTLENKMLHLTIKDNGTGMSVQQVEALKAKISSSPPPDSGQEDLGGGFSGIGLRNVFERMKLTFGDGFRLDVISNPGDGTCIVMKIPYREEAEDV</sequence>
<organism evidence="5 6">
    <name type="scientific">Paenibacillus hexagrammi</name>
    <dbReference type="NCBI Taxonomy" id="2908839"/>
    <lineage>
        <taxon>Bacteria</taxon>
        <taxon>Bacillati</taxon>
        <taxon>Bacillota</taxon>
        <taxon>Bacilli</taxon>
        <taxon>Bacillales</taxon>
        <taxon>Paenibacillaceae</taxon>
        <taxon>Paenibacillus</taxon>
    </lineage>
</organism>
<dbReference type="Pfam" id="PF02518">
    <property type="entry name" value="HATPase_c"/>
    <property type="match status" value="1"/>
</dbReference>
<dbReference type="InterPro" id="IPR003594">
    <property type="entry name" value="HATPase_dom"/>
</dbReference>
<keyword evidence="5" id="KW-0067">ATP-binding</keyword>